<dbReference type="Proteomes" id="UP000729402">
    <property type="component" value="Unassembled WGS sequence"/>
</dbReference>
<keyword evidence="2" id="KW-1185">Reference proteome</keyword>
<evidence type="ECO:0000313" key="2">
    <source>
        <dbReference type="Proteomes" id="UP000729402"/>
    </source>
</evidence>
<dbReference type="EMBL" id="JAAALK010001848">
    <property type="protein sequence ID" value="KAG8039967.1"/>
    <property type="molecule type" value="Genomic_DNA"/>
</dbReference>
<evidence type="ECO:0008006" key="3">
    <source>
        <dbReference type="Google" id="ProtNLM"/>
    </source>
</evidence>
<reference evidence="1" key="2">
    <citation type="submission" date="2021-02" db="EMBL/GenBank/DDBJ databases">
        <authorList>
            <person name="Kimball J.A."/>
            <person name="Haas M.W."/>
            <person name="Macchietto M."/>
            <person name="Kono T."/>
            <person name="Duquette J."/>
            <person name="Shao M."/>
        </authorList>
    </citation>
    <scope>NUCLEOTIDE SEQUENCE</scope>
    <source>
        <tissue evidence="1">Fresh leaf tissue</tissue>
    </source>
</reference>
<comment type="caution">
    <text evidence="1">The sequence shown here is derived from an EMBL/GenBank/DDBJ whole genome shotgun (WGS) entry which is preliminary data.</text>
</comment>
<sequence>MSATNSEGPTVAVKLFVDKERSKVLFAESDCEFVDVLFGFLTLPLGSVVRLFGEQHRVGCLDQVFKIVEGLDTDYFHSTACKTMLLRPLNAAADLCDKLKVKIDTNPRAVYVCKNTRCFCSGGYAITLVDGSICSGCGKVRKYIGQWPQDPDNTAAASSNGVFVKGFYKFIITDDLEVAPASTSIMVSLLDKFGVRNPAFLEHKIIQLNAEKIISLLKRSLSTKQALTEYYFNAPISNDDSHLYVLPDNLYSKRKADVDNKLTNVKINIVQTKSNLSLLYAEVGDDFINLLLGLLSIPLGSFVRTYGKSSSNGCVDSIYRSIDGCAKRCMSPQCQILLQSPKVAPFFGSCTSNMLEAEEAAPREKLIDCCFGCFKTRGFSGYVRLTASKVMSSQIPSNDLMVNELTLTKAQVKELLRAAVVTRNILSSVLLPPRKKP</sequence>
<dbReference type="Pfam" id="PF05056">
    <property type="entry name" value="DUF674"/>
    <property type="match status" value="1"/>
</dbReference>
<gene>
    <name evidence="1" type="ORF">GUJ93_ZPchr0028g29036</name>
</gene>
<dbReference type="AlphaFoldDB" id="A0A8J5R3Z7"/>
<reference evidence="1" key="1">
    <citation type="journal article" date="2021" name="bioRxiv">
        <title>Whole Genome Assembly and Annotation of Northern Wild Rice, Zizania palustris L., Supports a Whole Genome Duplication in the Zizania Genus.</title>
        <authorList>
            <person name="Haas M."/>
            <person name="Kono T."/>
            <person name="Macchietto M."/>
            <person name="Millas R."/>
            <person name="McGilp L."/>
            <person name="Shao M."/>
            <person name="Duquette J."/>
            <person name="Hirsch C.N."/>
            <person name="Kimball J."/>
        </authorList>
    </citation>
    <scope>NUCLEOTIDE SEQUENCE</scope>
    <source>
        <tissue evidence="1">Fresh leaf tissue</tissue>
    </source>
</reference>
<name>A0A8J5R3Z7_ZIZPA</name>
<proteinExistence type="predicted"/>
<dbReference type="InterPro" id="IPR007750">
    <property type="entry name" value="DUF674"/>
</dbReference>
<protein>
    <recommendedName>
        <fullName evidence="3">DUF674 family protein</fullName>
    </recommendedName>
</protein>
<accession>A0A8J5R3Z7</accession>
<evidence type="ECO:0000313" key="1">
    <source>
        <dbReference type="EMBL" id="KAG8039967.1"/>
    </source>
</evidence>
<dbReference type="PANTHER" id="PTHR33103:SF86">
    <property type="entry name" value="OS04G0594500 PROTEIN"/>
    <property type="match status" value="1"/>
</dbReference>
<dbReference type="PANTHER" id="PTHR33103">
    <property type="entry name" value="OS01G0153900 PROTEIN"/>
    <property type="match status" value="1"/>
</dbReference>
<organism evidence="1 2">
    <name type="scientific">Zizania palustris</name>
    <name type="common">Northern wild rice</name>
    <dbReference type="NCBI Taxonomy" id="103762"/>
    <lineage>
        <taxon>Eukaryota</taxon>
        <taxon>Viridiplantae</taxon>
        <taxon>Streptophyta</taxon>
        <taxon>Embryophyta</taxon>
        <taxon>Tracheophyta</taxon>
        <taxon>Spermatophyta</taxon>
        <taxon>Magnoliopsida</taxon>
        <taxon>Liliopsida</taxon>
        <taxon>Poales</taxon>
        <taxon>Poaceae</taxon>
        <taxon>BOP clade</taxon>
        <taxon>Oryzoideae</taxon>
        <taxon>Oryzeae</taxon>
        <taxon>Zizaniinae</taxon>
        <taxon>Zizania</taxon>
    </lineage>
</organism>
<dbReference type="OrthoDB" id="746543at2759"/>